<protein>
    <recommendedName>
        <fullName evidence="1">Trimethylguanosine synthase</fullName>
    </recommendedName>
    <alternativeName>
        <fullName evidence="7">Cap-specific guanine-N(2) methyltransferase</fullName>
    </alternativeName>
</protein>
<dbReference type="SUPFAM" id="SSF51045">
    <property type="entry name" value="WW domain"/>
    <property type="match status" value="1"/>
</dbReference>
<name>A0A9E7JRL8_9LILI</name>
<dbReference type="PROSITE" id="PS01159">
    <property type="entry name" value="WW_DOMAIN_1"/>
    <property type="match status" value="1"/>
</dbReference>
<dbReference type="Gene3D" id="2.20.70.10">
    <property type="match status" value="1"/>
</dbReference>
<dbReference type="InterPro" id="IPR036020">
    <property type="entry name" value="WW_dom_sf"/>
</dbReference>
<dbReference type="Pfam" id="PF09445">
    <property type="entry name" value="Methyltransf_15"/>
    <property type="match status" value="1"/>
</dbReference>
<evidence type="ECO:0000313" key="9">
    <source>
        <dbReference type="EMBL" id="URD90166.1"/>
    </source>
</evidence>
<comment type="similarity">
    <text evidence="2">Belongs to the methyltransferase superfamily. Trimethylguanosine synthase family.</text>
</comment>
<evidence type="ECO:0000256" key="5">
    <source>
        <dbReference type="ARBA" id="ARBA00048763"/>
    </source>
</evidence>
<evidence type="ECO:0000256" key="3">
    <source>
        <dbReference type="ARBA" id="ARBA00047418"/>
    </source>
</evidence>
<dbReference type="PANTHER" id="PTHR35105">
    <property type="entry name" value="EXPRESSED PROTEIN"/>
    <property type="match status" value="1"/>
</dbReference>
<feature type="domain" description="WW" evidence="8">
    <location>
        <begin position="270"/>
        <end position="298"/>
    </location>
</feature>
<proteinExistence type="inferred from homology"/>
<dbReference type="EMBL" id="CP097504">
    <property type="protein sequence ID" value="URD90166.1"/>
    <property type="molecule type" value="Genomic_DNA"/>
</dbReference>
<dbReference type="Pfam" id="PF00397">
    <property type="entry name" value="WW"/>
    <property type="match status" value="1"/>
</dbReference>
<comment type="catalytic activity">
    <reaction evidence="3">
        <text>a 5'-end (N(2),N(7)-dimethyl 5'-triphosphoguanosine)-ribonucleoside in snoRNA + S-adenosyl-L-methionine = a 5'-end (N(2),N(2),N(7)-trimethyl 5'-triphosphoguanosine)-ribonucleoside in snoRNA + S-adenosyl-L-homocysteine + H(+)</text>
        <dbReference type="Rhea" id="RHEA:78507"/>
        <dbReference type="Rhea" id="RHEA-COMP:19088"/>
        <dbReference type="Rhea" id="RHEA-COMP:19090"/>
        <dbReference type="ChEBI" id="CHEBI:15378"/>
        <dbReference type="ChEBI" id="CHEBI:57856"/>
        <dbReference type="ChEBI" id="CHEBI:59789"/>
        <dbReference type="ChEBI" id="CHEBI:167623"/>
        <dbReference type="ChEBI" id="CHEBI:172880"/>
    </reaction>
    <physiologicalReaction direction="left-to-right" evidence="3">
        <dbReference type="Rhea" id="RHEA:78508"/>
    </physiologicalReaction>
</comment>
<dbReference type="AlphaFoldDB" id="A0A9E7JRL8"/>
<dbReference type="OrthoDB" id="194443at2759"/>
<comment type="catalytic activity">
    <reaction evidence="5">
        <text>a 5'-end (N(2),N(7)-dimethyl 5'-triphosphoguanosine)-ribonucleoside in snRNA + S-adenosyl-L-methionine = a 5'-end (N(2),N(2),N(7)-trimethyl 5'-triphosphoguanosine)-ribonucleoside in snRNA + S-adenosyl-L-homocysteine + H(+)</text>
        <dbReference type="Rhea" id="RHEA:78479"/>
        <dbReference type="Rhea" id="RHEA-COMP:19087"/>
        <dbReference type="Rhea" id="RHEA-COMP:19089"/>
        <dbReference type="ChEBI" id="CHEBI:15378"/>
        <dbReference type="ChEBI" id="CHEBI:57856"/>
        <dbReference type="ChEBI" id="CHEBI:59789"/>
        <dbReference type="ChEBI" id="CHEBI:167623"/>
        <dbReference type="ChEBI" id="CHEBI:172880"/>
    </reaction>
    <physiologicalReaction direction="left-to-right" evidence="5">
        <dbReference type="Rhea" id="RHEA:78480"/>
    </physiologicalReaction>
</comment>
<evidence type="ECO:0000256" key="2">
    <source>
        <dbReference type="ARBA" id="ARBA00025783"/>
    </source>
</evidence>
<evidence type="ECO:0000256" key="7">
    <source>
        <dbReference type="ARBA" id="ARBA00049790"/>
    </source>
</evidence>
<dbReference type="InterPro" id="IPR029063">
    <property type="entry name" value="SAM-dependent_MTases_sf"/>
</dbReference>
<evidence type="ECO:0000256" key="6">
    <source>
        <dbReference type="ARBA" id="ARBA00049075"/>
    </source>
</evidence>
<dbReference type="SMART" id="SM00456">
    <property type="entry name" value="WW"/>
    <property type="match status" value="1"/>
</dbReference>
<evidence type="ECO:0000256" key="4">
    <source>
        <dbReference type="ARBA" id="ARBA00048740"/>
    </source>
</evidence>
<dbReference type="Gene3D" id="3.40.50.150">
    <property type="entry name" value="Vaccinia Virus protein VP39"/>
    <property type="match status" value="2"/>
</dbReference>
<dbReference type="GO" id="GO:0036261">
    <property type="term" value="P:7-methylguanosine cap hypermethylation"/>
    <property type="evidence" value="ECO:0007669"/>
    <property type="project" value="InterPro"/>
</dbReference>
<keyword evidence="10" id="KW-1185">Reference proteome</keyword>
<dbReference type="CDD" id="cd00201">
    <property type="entry name" value="WW"/>
    <property type="match status" value="1"/>
</dbReference>
<evidence type="ECO:0000256" key="1">
    <source>
        <dbReference type="ARBA" id="ARBA00018517"/>
    </source>
</evidence>
<comment type="catalytic activity">
    <reaction evidence="4">
        <text>a 5'-end (N(7)-methyl 5'-triphosphoguanosine)-ribonucleoside in snoRNA + S-adenosyl-L-methionine = a 5'-end (N(2),N(7)-dimethyl 5'-triphosphoguanosine)-ribonucleoside in snoRNA + S-adenosyl-L-homocysteine + H(+)</text>
        <dbReference type="Rhea" id="RHEA:78475"/>
        <dbReference type="Rhea" id="RHEA-COMP:19086"/>
        <dbReference type="Rhea" id="RHEA-COMP:19088"/>
        <dbReference type="ChEBI" id="CHEBI:15378"/>
        <dbReference type="ChEBI" id="CHEBI:57856"/>
        <dbReference type="ChEBI" id="CHEBI:59789"/>
        <dbReference type="ChEBI" id="CHEBI:156461"/>
        <dbReference type="ChEBI" id="CHEBI:172880"/>
    </reaction>
    <physiologicalReaction direction="left-to-right" evidence="4">
        <dbReference type="Rhea" id="RHEA:78476"/>
    </physiologicalReaction>
</comment>
<dbReference type="SUPFAM" id="SSF53335">
    <property type="entry name" value="S-adenosyl-L-methionine-dependent methyltransferases"/>
    <property type="match status" value="1"/>
</dbReference>
<dbReference type="Gene3D" id="3.90.550.10">
    <property type="entry name" value="Spore Coat Polysaccharide Biosynthesis Protein SpsA, Chain A"/>
    <property type="match status" value="1"/>
</dbReference>
<dbReference type="PROSITE" id="PS50020">
    <property type="entry name" value="WW_DOMAIN_2"/>
    <property type="match status" value="1"/>
</dbReference>
<sequence>MAAAETELDRPAIRTLGALFSVSAVYLLDDARVSDLEVSDRIGSLEEEEEREESESRRSAITCDAIISGKQETDYCYLMEDTELAQHMAALGLPVSFKTTKQRKVSTSVKRKRMLVKSKYAHNDVEEQDPGVSKVEQENFSFPKVLHDGTIFPVSINRTEWVASNLDVLEESPSSSVHFDARFVCETAVTTSEVGESQDCDEIITMEHVVDEFQTSGGNVDVKILDHNKNLDSGSFTQDGSEDLSSGHYLELPNKQESDNTSVCLEVGDWRVLWDDYYGRNYFYNSITRETTWYDPPGFRYLASSHSTSNGLSTDAAEQHSGFEIDCDTDRHQDANVIQAESDPLLENEIVIDQMLSDSSDKSNYVNCLGTNRGSDSLNMITNAKEVSEYLFSDHPACINDNTRDELETLDKQAEKVTHDEASLEIPIQNCLITSSDEIGYDAEGNEGSMTDELGNNYVTLNGKKKWRARRQKSEPKLLGVYEGVSASTFKYWCQRYSLFSRYDNGIKLDEEGWFSVTPEPIARHHANRCGGGVVIDCFAGVGGNAIQFAIKCGDTVFLSPPWGGPDYAKVRTYDIRSMLKPHDGYHLFKIASRIASKVVIYLPRNVDFNQLAELSLTVDPPWKLEASMGSDFPDVAGEEPFRVFIGYDPREDVAYRVCRRSLLRRSSVRLSVHPIRQADLRAAGLYWRPRGPTESTEFSFTRFLTPYLAGHRGWALFVDCDFLFLHDPAALFALRDPSFAVMCVHHDYAPSETTKMDGAVQTVYPRKNWSSLVLYNCAHRKNVAALTPDAVSTRSGAFLHRFMWLDDAEIGEIPFVWNFLVGHNEVDPADPDNTAPKAIHYTSGGPWFERYKDCEFADLWINEWEESNAEQAAADEKKKGSAKNS</sequence>
<gene>
    <name evidence="9" type="ORF">MUK42_26425</name>
</gene>
<organism evidence="9 10">
    <name type="scientific">Musa troglodytarum</name>
    <name type="common">fe'i banana</name>
    <dbReference type="NCBI Taxonomy" id="320322"/>
    <lineage>
        <taxon>Eukaryota</taxon>
        <taxon>Viridiplantae</taxon>
        <taxon>Streptophyta</taxon>
        <taxon>Embryophyta</taxon>
        <taxon>Tracheophyta</taxon>
        <taxon>Spermatophyta</taxon>
        <taxon>Magnoliopsida</taxon>
        <taxon>Liliopsida</taxon>
        <taxon>Zingiberales</taxon>
        <taxon>Musaceae</taxon>
        <taxon>Musa</taxon>
    </lineage>
</organism>
<evidence type="ECO:0000313" key="10">
    <source>
        <dbReference type="Proteomes" id="UP001055439"/>
    </source>
</evidence>
<accession>A0A9E7JRL8</accession>
<dbReference type="InterPro" id="IPR029044">
    <property type="entry name" value="Nucleotide-diphossugar_trans"/>
</dbReference>
<dbReference type="InterPro" id="IPR019012">
    <property type="entry name" value="RNA_cap_Gua-N2-MeTrfase"/>
</dbReference>
<dbReference type="InterPro" id="IPR001202">
    <property type="entry name" value="WW_dom"/>
</dbReference>
<dbReference type="SUPFAM" id="SSF53448">
    <property type="entry name" value="Nucleotide-diphospho-sugar transferases"/>
    <property type="match status" value="1"/>
</dbReference>
<dbReference type="GO" id="GO:0008168">
    <property type="term" value="F:methyltransferase activity"/>
    <property type="evidence" value="ECO:0007669"/>
    <property type="project" value="InterPro"/>
</dbReference>
<dbReference type="Proteomes" id="UP001055439">
    <property type="component" value="Chromosome 2"/>
</dbReference>
<dbReference type="PANTHER" id="PTHR35105:SF2">
    <property type="entry name" value="PROTEIN CDI"/>
    <property type="match status" value="1"/>
</dbReference>
<reference evidence="9" key="1">
    <citation type="submission" date="2022-05" db="EMBL/GenBank/DDBJ databases">
        <title>The Musa troglodytarum L. genome provides insights into the mechanism of non-climacteric behaviour and enrichment of carotenoids.</title>
        <authorList>
            <person name="Wang J."/>
        </authorList>
    </citation>
    <scope>NUCLEOTIDE SEQUENCE</scope>
    <source>
        <tissue evidence="9">Leaf</tissue>
    </source>
</reference>
<comment type="catalytic activity">
    <reaction evidence="6">
        <text>a 5'-end (N(7)-methyl 5'-triphosphoguanosine)-ribonucleoside in snRNA + S-adenosyl-L-methionine = a 5'-end (N(2),N(7)-dimethyl 5'-triphosphoguanosine)-ribonucleoside in snRNA + S-adenosyl-L-homocysteine + H(+)</text>
        <dbReference type="Rhea" id="RHEA:78471"/>
        <dbReference type="Rhea" id="RHEA-COMP:19085"/>
        <dbReference type="Rhea" id="RHEA-COMP:19087"/>
        <dbReference type="ChEBI" id="CHEBI:15378"/>
        <dbReference type="ChEBI" id="CHEBI:57856"/>
        <dbReference type="ChEBI" id="CHEBI:59789"/>
        <dbReference type="ChEBI" id="CHEBI:156461"/>
        <dbReference type="ChEBI" id="CHEBI:172880"/>
    </reaction>
    <physiologicalReaction direction="left-to-right" evidence="6">
        <dbReference type="Rhea" id="RHEA:78472"/>
    </physiologicalReaction>
</comment>
<evidence type="ECO:0000259" key="8">
    <source>
        <dbReference type="PROSITE" id="PS50020"/>
    </source>
</evidence>